<keyword evidence="12 16" id="KW-0131">Cell cycle</keyword>
<accession>A0A4R3LDL3</accession>
<evidence type="ECO:0000256" key="15">
    <source>
        <dbReference type="ARBA" id="ARBA00049902"/>
    </source>
</evidence>
<gene>
    <name evidence="16" type="primary">ftsW</name>
    <name evidence="18" type="ORF">EDC25_11023</name>
</gene>
<dbReference type="UniPathway" id="UPA00219"/>
<evidence type="ECO:0000256" key="5">
    <source>
        <dbReference type="ARBA" id="ARBA00022676"/>
    </source>
</evidence>
<evidence type="ECO:0000256" key="6">
    <source>
        <dbReference type="ARBA" id="ARBA00022679"/>
    </source>
</evidence>
<evidence type="ECO:0000256" key="17">
    <source>
        <dbReference type="SAM" id="MobiDB-lite"/>
    </source>
</evidence>
<comment type="catalytic activity">
    <reaction evidence="15 16">
        <text>[GlcNAc-(1-&gt;4)-Mur2Ac(oyl-L-Ala-gamma-D-Glu-L-Lys-D-Ala-D-Ala)](n)-di-trans,octa-cis-undecaprenyl diphosphate + beta-D-GlcNAc-(1-&gt;4)-Mur2Ac(oyl-L-Ala-gamma-D-Glu-L-Lys-D-Ala-D-Ala)-di-trans,octa-cis-undecaprenyl diphosphate = [GlcNAc-(1-&gt;4)-Mur2Ac(oyl-L-Ala-gamma-D-Glu-L-Lys-D-Ala-D-Ala)](n+1)-di-trans,octa-cis-undecaprenyl diphosphate + di-trans,octa-cis-undecaprenyl diphosphate + H(+)</text>
        <dbReference type="Rhea" id="RHEA:23708"/>
        <dbReference type="Rhea" id="RHEA-COMP:9602"/>
        <dbReference type="Rhea" id="RHEA-COMP:9603"/>
        <dbReference type="ChEBI" id="CHEBI:15378"/>
        <dbReference type="ChEBI" id="CHEBI:58405"/>
        <dbReference type="ChEBI" id="CHEBI:60033"/>
        <dbReference type="ChEBI" id="CHEBI:78435"/>
        <dbReference type="EC" id="2.4.99.28"/>
    </reaction>
</comment>
<dbReference type="GO" id="GO:0008360">
    <property type="term" value="P:regulation of cell shape"/>
    <property type="evidence" value="ECO:0007669"/>
    <property type="project" value="UniProtKB-KW"/>
</dbReference>
<comment type="function">
    <text evidence="16">Peptidoglycan polymerase that is essential for cell division.</text>
</comment>
<organism evidence="18 19">
    <name type="scientific">Pseudofulvimonas gallinarii</name>
    <dbReference type="NCBI Taxonomy" id="634155"/>
    <lineage>
        <taxon>Bacteria</taxon>
        <taxon>Pseudomonadati</taxon>
        <taxon>Pseudomonadota</taxon>
        <taxon>Gammaproteobacteria</taxon>
        <taxon>Lysobacterales</taxon>
        <taxon>Rhodanobacteraceae</taxon>
        <taxon>Pseudofulvimonas</taxon>
    </lineage>
</organism>
<evidence type="ECO:0000256" key="10">
    <source>
        <dbReference type="ARBA" id="ARBA00022989"/>
    </source>
</evidence>
<dbReference type="PANTHER" id="PTHR30474:SF2">
    <property type="entry name" value="PEPTIDOGLYCAN GLYCOSYLTRANSFERASE FTSW-RELATED"/>
    <property type="match status" value="1"/>
</dbReference>
<reference evidence="18 19" key="1">
    <citation type="submission" date="2019-03" db="EMBL/GenBank/DDBJ databases">
        <title>Genomic Encyclopedia of Type Strains, Phase IV (KMG-IV): sequencing the most valuable type-strain genomes for metagenomic binning, comparative biology and taxonomic classification.</title>
        <authorList>
            <person name="Goeker M."/>
        </authorList>
    </citation>
    <scope>NUCLEOTIDE SEQUENCE [LARGE SCALE GENOMIC DNA]</scope>
    <source>
        <strain evidence="18 19">DSM 21944</strain>
    </source>
</reference>
<dbReference type="RefSeq" id="WP_123522552.1">
    <property type="nucleotide sequence ID" value="NZ_JBHLWF010000033.1"/>
</dbReference>
<evidence type="ECO:0000256" key="7">
    <source>
        <dbReference type="ARBA" id="ARBA00022692"/>
    </source>
</evidence>
<dbReference type="EC" id="2.4.99.28" evidence="16"/>
<evidence type="ECO:0000256" key="4">
    <source>
        <dbReference type="ARBA" id="ARBA00022618"/>
    </source>
</evidence>
<feature type="transmembrane region" description="Helical" evidence="16">
    <location>
        <begin position="170"/>
        <end position="186"/>
    </location>
</feature>
<dbReference type="GO" id="GO:0008955">
    <property type="term" value="F:peptidoglycan glycosyltransferase activity"/>
    <property type="evidence" value="ECO:0007669"/>
    <property type="project" value="UniProtKB-UniRule"/>
</dbReference>
<keyword evidence="5 16" id="KW-0328">Glycosyltransferase</keyword>
<dbReference type="GO" id="GO:0005886">
    <property type="term" value="C:plasma membrane"/>
    <property type="evidence" value="ECO:0007669"/>
    <property type="project" value="UniProtKB-SubCell"/>
</dbReference>
<dbReference type="PANTHER" id="PTHR30474">
    <property type="entry name" value="CELL CYCLE PROTEIN"/>
    <property type="match status" value="1"/>
</dbReference>
<dbReference type="GO" id="GO:0043093">
    <property type="term" value="P:FtsZ-dependent cytokinesis"/>
    <property type="evidence" value="ECO:0007669"/>
    <property type="project" value="UniProtKB-UniRule"/>
</dbReference>
<feature type="transmembrane region" description="Helical" evidence="16">
    <location>
        <begin position="52"/>
        <end position="72"/>
    </location>
</feature>
<keyword evidence="9 16" id="KW-0573">Peptidoglycan synthesis</keyword>
<evidence type="ECO:0000256" key="16">
    <source>
        <dbReference type="HAMAP-Rule" id="MF_00913"/>
    </source>
</evidence>
<feature type="transmembrane region" description="Helical" evidence="16">
    <location>
        <begin position="279"/>
        <end position="300"/>
    </location>
</feature>
<dbReference type="GO" id="GO:0071555">
    <property type="term" value="P:cell wall organization"/>
    <property type="evidence" value="ECO:0007669"/>
    <property type="project" value="UniProtKB-KW"/>
</dbReference>
<keyword evidence="13 16" id="KW-0961">Cell wall biogenesis/degradation</keyword>
<evidence type="ECO:0000256" key="8">
    <source>
        <dbReference type="ARBA" id="ARBA00022960"/>
    </source>
</evidence>
<comment type="similarity">
    <text evidence="14 16">Belongs to the SEDS family. FtsW subfamily.</text>
</comment>
<comment type="pathway">
    <text evidence="2 16">Cell wall biogenesis; peptidoglycan biosynthesis.</text>
</comment>
<feature type="transmembrane region" description="Helical" evidence="16">
    <location>
        <begin position="84"/>
        <end position="101"/>
    </location>
</feature>
<feature type="transmembrane region" description="Helical" evidence="16">
    <location>
        <begin position="344"/>
        <end position="367"/>
    </location>
</feature>
<keyword evidence="11 16" id="KW-0472">Membrane</keyword>
<dbReference type="GO" id="GO:0032153">
    <property type="term" value="C:cell division site"/>
    <property type="evidence" value="ECO:0007669"/>
    <property type="project" value="UniProtKB-UniRule"/>
</dbReference>
<evidence type="ECO:0000313" key="18">
    <source>
        <dbReference type="EMBL" id="TCS97962.1"/>
    </source>
</evidence>
<dbReference type="NCBIfam" id="TIGR02614">
    <property type="entry name" value="ftsW"/>
    <property type="match status" value="1"/>
</dbReference>
<evidence type="ECO:0000256" key="14">
    <source>
        <dbReference type="ARBA" id="ARBA00038053"/>
    </source>
</evidence>
<comment type="subcellular location">
    <subcellularLocation>
        <location evidence="16">Cell inner membrane</location>
        <topology evidence="16">Multi-pass membrane protein</topology>
    </subcellularLocation>
    <subcellularLocation>
        <location evidence="1">Cell membrane</location>
        <topology evidence="1">Multi-pass membrane protein</topology>
    </subcellularLocation>
    <text evidence="16">Localizes to the division septum.</text>
</comment>
<evidence type="ECO:0000256" key="2">
    <source>
        <dbReference type="ARBA" id="ARBA00004752"/>
    </source>
</evidence>
<dbReference type="InterPro" id="IPR001182">
    <property type="entry name" value="FtsW/RodA"/>
</dbReference>
<dbReference type="OrthoDB" id="9768187at2"/>
<dbReference type="HAMAP" id="MF_00913">
    <property type="entry name" value="PGT_FtsW_proteobact"/>
    <property type="match status" value="1"/>
</dbReference>
<name>A0A4R3LDL3_9GAMM</name>
<dbReference type="AlphaFoldDB" id="A0A4R3LDL3"/>
<keyword evidence="16" id="KW-0997">Cell inner membrane</keyword>
<keyword evidence="4 16" id="KW-0132">Cell division</keyword>
<keyword evidence="8 16" id="KW-0133">Cell shape</keyword>
<feature type="transmembrane region" description="Helical" evidence="16">
    <location>
        <begin position="193"/>
        <end position="210"/>
    </location>
</feature>
<evidence type="ECO:0000256" key="1">
    <source>
        <dbReference type="ARBA" id="ARBA00004651"/>
    </source>
</evidence>
<keyword evidence="10 16" id="KW-1133">Transmembrane helix</keyword>
<dbReference type="GO" id="GO:0009252">
    <property type="term" value="P:peptidoglycan biosynthetic process"/>
    <property type="evidence" value="ECO:0007669"/>
    <property type="project" value="UniProtKB-UniRule"/>
</dbReference>
<evidence type="ECO:0000256" key="3">
    <source>
        <dbReference type="ARBA" id="ARBA00022475"/>
    </source>
</evidence>
<evidence type="ECO:0000256" key="11">
    <source>
        <dbReference type="ARBA" id="ARBA00023136"/>
    </source>
</evidence>
<proteinExistence type="inferred from homology"/>
<keyword evidence="19" id="KW-1185">Reference proteome</keyword>
<protein>
    <recommendedName>
        <fullName evidence="16">Probable peptidoglycan glycosyltransferase FtsW</fullName>
        <shortName evidence="16">PGT</shortName>
        <ecNumber evidence="16">2.4.99.28</ecNumber>
    </recommendedName>
    <alternativeName>
        <fullName evidence="16">Cell division protein FtsW</fullName>
    </alternativeName>
    <alternativeName>
        <fullName evidence="16">Cell wall polymerase</fullName>
    </alternativeName>
    <alternativeName>
        <fullName evidence="16">Peptidoglycan polymerase</fullName>
        <shortName evidence="16">PG polymerase</shortName>
    </alternativeName>
</protein>
<feature type="transmembrane region" description="Helical" evidence="16">
    <location>
        <begin position="145"/>
        <end position="164"/>
    </location>
</feature>
<dbReference type="EMBL" id="SMAF01000010">
    <property type="protein sequence ID" value="TCS97962.1"/>
    <property type="molecule type" value="Genomic_DNA"/>
</dbReference>
<feature type="transmembrane region" description="Helical" evidence="16">
    <location>
        <begin position="113"/>
        <end position="133"/>
    </location>
</feature>
<feature type="region of interest" description="Disordered" evidence="17">
    <location>
        <begin position="380"/>
        <end position="403"/>
    </location>
</feature>
<keyword evidence="7 16" id="KW-0812">Transmembrane</keyword>
<evidence type="ECO:0000256" key="9">
    <source>
        <dbReference type="ARBA" id="ARBA00022984"/>
    </source>
</evidence>
<comment type="caution">
    <text evidence="18">The sequence shown here is derived from an EMBL/GenBank/DDBJ whole genome shotgun (WGS) entry which is preliminary data.</text>
</comment>
<evidence type="ECO:0000313" key="19">
    <source>
        <dbReference type="Proteomes" id="UP000294599"/>
    </source>
</evidence>
<feature type="transmembrane region" description="Helical" evidence="16">
    <location>
        <begin position="20"/>
        <end position="40"/>
    </location>
</feature>
<dbReference type="GO" id="GO:0015648">
    <property type="term" value="F:lipid-linked peptidoglycan transporter activity"/>
    <property type="evidence" value="ECO:0007669"/>
    <property type="project" value="TreeGrafter"/>
</dbReference>
<keyword evidence="3 16" id="KW-1003">Cell membrane</keyword>
<evidence type="ECO:0000256" key="13">
    <source>
        <dbReference type="ARBA" id="ARBA00023316"/>
    </source>
</evidence>
<sequence length="403" mass="43478">MAHARRHDELEGRIDLRLLLPIIALVALGVVMVASSSIALAEAQTSDPWYYLNRHLVFLAVGVSAGWLFTRVELSRLEAVGQGWLWLSLLLLLVVFMPGLGRTVNGATRWINLGFFGFQAVEAVKLALVLYLAGYMVRQGHAVMLSFAGAMKPIIAVVLMLALLLLQPDFGSAVLLVAITIGMVWLAGARLRYLGLLGVFLLPGLAWAALSESYRLKRLISFMDPWKDPFADGFQLTQALIAIGRGEWFGVGLGGSVQKLFYLPEAHTDFILAVLAEELGFAGLLAVIGLFAWLTARAFFVGFRCLQLGLRFAGYCAFGVALWIATQSMFSIGVNMGLLPTKGLTLPLISSGGSSLIMTCAALGLLLRCSRELDRAERKGAVASAEAEGEGDSGADFEREVPA</sequence>
<keyword evidence="6 16" id="KW-0808">Transferase</keyword>
<feature type="transmembrane region" description="Helical" evidence="16">
    <location>
        <begin position="312"/>
        <end position="332"/>
    </location>
</feature>
<dbReference type="Proteomes" id="UP000294599">
    <property type="component" value="Unassembled WGS sequence"/>
</dbReference>
<dbReference type="Pfam" id="PF01098">
    <property type="entry name" value="FTSW_RODA_SPOVE"/>
    <property type="match status" value="1"/>
</dbReference>
<evidence type="ECO:0000256" key="12">
    <source>
        <dbReference type="ARBA" id="ARBA00023306"/>
    </source>
</evidence>
<dbReference type="InterPro" id="IPR013437">
    <property type="entry name" value="FtsW"/>
</dbReference>